<proteinExistence type="predicted"/>
<keyword evidence="1" id="KW-0472">Membrane</keyword>
<feature type="transmembrane region" description="Helical" evidence="1">
    <location>
        <begin position="152"/>
        <end position="169"/>
    </location>
</feature>
<dbReference type="EMBL" id="BPLR01010390">
    <property type="protein sequence ID" value="GIY39031.1"/>
    <property type="molecule type" value="Genomic_DNA"/>
</dbReference>
<keyword evidence="1" id="KW-1133">Transmembrane helix</keyword>
<dbReference type="Proteomes" id="UP001054945">
    <property type="component" value="Unassembled WGS sequence"/>
</dbReference>
<organism evidence="2 3">
    <name type="scientific">Caerostris extrusa</name>
    <name type="common">Bark spider</name>
    <name type="synonym">Caerostris bankana</name>
    <dbReference type="NCBI Taxonomy" id="172846"/>
    <lineage>
        <taxon>Eukaryota</taxon>
        <taxon>Metazoa</taxon>
        <taxon>Ecdysozoa</taxon>
        <taxon>Arthropoda</taxon>
        <taxon>Chelicerata</taxon>
        <taxon>Arachnida</taxon>
        <taxon>Araneae</taxon>
        <taxon>Araneomorphae</taxon>
        <taxon>Entelegynae</taxon>
        <taxon>Araneoidea</taxon>
        <taxon>Araneidae</taxon>
        <taxon>Caerostris</taxon>
    </lineage>
</organism>
<protein>
    <submittedName>
        <fullName evidence="2">Uncharacterized protein</fullName>
    </submittedName>
</protein>
<sequence>MTEAVRIIFTIEELVDIIQNSLKRMIIYRPNQNLRSLSNTGRYLRCLQILSDKELDVRPVILIVPFMNKIEKYNISEYDFVKGRTLEEFQIQELNHVLNSTVGLHVDLKCSEDSVYLKANFVIAREIRYSLFSGSDLSRTCRTFIYSKRFKFVYVLALTLYSLTTMCLFRKWAASRFHLEIGNRGDSKD</sequence>
<keyword evidence="3" id="KW-1185">Reference proteome</keyword>
<evidence type="ECO:0000313" key="3">
    <source>
        <dbReference type="Proteomes" id="UP001054945"/>
    </source>
</evidence>
<gene>
    <name evidence="2" type="ORF">CEXT_80071</name>
</gene>
<accession>A0AAV4T0Y6</accession>
<keyword evidence="1" id="KW-0812">Transmembrane</keyword>
<name>A0AAV4T0Y6_CAEEX</name>
<reference evidence="2 3" key="1">
    <citation type="submission" date="2021-06" db="EMBL/GenBank/DDBJ databases">
        <title>Caerostris extrusa draft genome.</title>
        <authorList>
            <person name="Kono N."/>
            <person name="Arakawa K."/>
        </authorList>
    </citation>
    <scope>NUCLEOTIDE SEQUENCE [LARGE SCALE GENOMIC DNA]</scope>
</reference>
<dbReference type="AlphaFoldDB" id="A0AAV4T0Y6"/>
<evidence type="ECO:0000313" key="2">
    <source>
        <dbReference type="EMBL" id="GIY39031.1"/>
    </source>
</evidence>
<comment type="caution">
    <text evidence="2">The sequence shown here is derived from an EMBL/GenBank/DDBJ whole genome shotgun (WGS) entry which is preliminary data.</text>
</comment>
<evidence type="ECO:0000256" key="1">
    <source>
        <dbReference type="SAM" id="Phobius"/>
    </source>
</evidence>